<evidence type="ECO:0000313" key="2">
    <source>
        <dbReference type="Proteomes" id="UP000195569"/>
    </source>
</evidence>
<sequence length="122" mass="13227">MKASRQLSAFEPPTQFIDSSQLDPRIRLLPERLRSTVCGIGFVVLSLGSSIARGDPILPPSSTVASTVPTRGDLNPYGIAFVPSGVSSNLLRPGDVVADPPNFIRCRLSPSSWRHWNLALRC</sequence>
<comment type="caution">
    <text evidence="1">The sequence shown here is derived from an EMBL/GenBank/DDBJ whole genome shotgun (WGS) entry which is preliminary data.</text>
</comment>
<name>A0A1N7RUJ6_9BURK</name>
<organism evidence="1 2">
    <name type="scientific">Paraburkholderia piptadeniae</name>
    <dbReference type="NCBI Taxonomy" id="1701573"/>
    <lineage>
        <taxon>Bacteria</taxon>
        <taxon>Pseudomonadati</taxon>
        <taxon>Pseudomonadota</taxon>
        <taxon>Betaproteobacteria</taxon>
        <taxon>Burkholderiales</taxon>
        <taxon>Burkholderiaceae</taxon>
        <taxon>Paraburkholderia</taxon>
    </lineage>
</organism>
<dbReference type="AlphaFoldDB" id="A0A1N7RUJ6"/>
<dbReference type="Proteomes" id="UP000195569">
    <property type="component" value="Unassembled WGS sequence"/>
</dbReference>
<accession>A0A1N7RUJ6</accession>
<proteinExistence type="predicted"/>
<evidence type="ECO:0000313" key="1">
    <source>
        <dbReference type="EMBL" id="SIT38790.1"/>
    </source>
</evidence>
<protein>
    <submittedName>
        <fullName evidence="1">Uncharacterized protein</fullName>
    </submittedName>
</protein>
<dbReference type="EMBL" id="CYGY02000019">
    <property type="protein sequence ID" value="SIT38790.1"/>
    <property type="molecule type" value="Genomic_DNA"/>
</dbReference>
<gene>
    <name evidence="1" type="ORF">BN2476_190017</name>
</gene>
<keyword evidence="2" id="KW-1185">Reference proteome</keyword>
<reference evidence="1" key="1">
    <citation type="submission" date="2016-12" db="EMBL/GenBank/DDBJ databases">
        <authorList>
            <person name="Moulin L."/>
        </authorList>
    </citation>
    <scope>NUCLEOTIDE SEQUENCE [LARGE SCALE GENOMIC DNA]</scope>
    <source>
        <strain evidence="1">STM 7183</strain>
    </source>
</reference>